<dbReference type="OrthoDB" id="1112758at2"/>
<keyword evidence="2" id="KW-0812">Transmembrane</keyword>
<dbReference type="SUPFAM" id="SSF49464">
    <property type="entry name" value="Carboxypeptidase regulatory domain-like"/>
    <property type="match status" value="1"/>
</dbReference>
<dbReference type="InterPro" id="IPR008969">
    <property type="entry name" value="CarboxyPept-like_regulatory"/>
</dbReference>
<reference evidence="4" key="1">
    <citation type="submission" date="2016-10" db="EMBL/GenBank/DDBJ databases">
        <authorList>
            <person name="Varghese N."/>
            <person name="Submissions S."/>
        </authorList>
    </citation>
    <scope>NUCLEOTIDE SEQUENCE [LARGE SCALE GENOMIC DNA]</scope>
    <source>
        <strain evidence="4">DSM 18733</strain>
    </source>
</reference>
<evidence type="ECO:0000313" key="4">
    <source>
        <dbReference type="Proteomes" id="UP000199421"/>
    </source>
</evidence>
<evidence type="ECO:0000313" key="3">
    <source>
        <dbReference type="EMBL" id="SEL03341.1"/>
    </source>
</evidence>
<name>A0A1H7LWM5_OLID1</name>
<dbReference type="Gene3D" id="2.60.40.1120">
    <property type="entry name" value="Carboxypeptidase-like, regulatory domain"/>
    <property type="match status" value="1"/>
</dbReference>
<gene>
    <name evidence="3" type="ORF">SAMN05661044_01792</name>
</gene>
<dbReference type="AlphaFoldDB" id="A0A1H7LWM5"/>
<evidence type="ECO:0000256" key="1">
    <source>
        <dbReference type="SAM" id="MobiDB-lite"/>
    </source>
</evidence>
<keyword evidence="4" id="KW-1185">Reference proteome</keyword>
<dbReference type="Pfam" id="PF13715">
    <property type="entry name" value="CarbopepD_reg_2"/>
    <property type="match status" value="1"/>
</dbReference>
<dbReference type="STRING" id="407022.SAMN05661044_01792"/>
<sequence length="416" mass="45854">MKNSHPDILLIRKYLKGELSAHEMHMLEKRAQEDPLLMDMMIGMESGNEEMHETNLSVIDQLIRQRVSNKQRGKVVAWRAWLIAASVVLVAVVSLWIFRTSKNDGLLDQETLVFQDTPAKGEDTNRASIEVSPKQSDSSQLIAALPSKKSPAVTAPPNKPKVLSRSAIKGENTPSKSIDRQEVEITAQADSPGLMASTDAKQRTIQHKLSPVPSAESLYTNVTAQANSISKRAAILRKPNAIKGMVKDKETDQPLPGVNVLLADKAMGVTDSNGRFSLPHSSDSTQLAVSMAGYERQQINMRARDSVLIALEPNNTSLNEVMVVGYNAKAKQTLKPAIGWEAYKKYLHINNIYGNSGKVTVIFQVDTEGNPINIRVIRGLDEDANQQAIKLIYTGSRWIGEGRGSNEEVKLDVNFH</sequence>
<feature type="transmembrane region" description="Helical" evidence="2">
    <location>
        <begin position="76"/>
        <end position="98"/>
    </location>
</feature>
<organism evidence="3 4">
    <name type="scientific">Olivibacter domesticus</name>
    <name type="common">Pseudosphingobacterium domesticum</name>
    <dbReference type="NCBI Taxonomy" id="407022"/>
    <lineage>
        <taxon>Bacteria</taxon>
        <taxon>Pseudomonadati</taxon>
        <taxon>Bacteroidota</taxon>
        <taxon>Sphingobacteriia</taxon>
        <taxon>Sphingobacteriales</taxon>
        <taxon>Sphingobacteriaceae</taxon>
        <taxon>Olivibacter</taxon>
    </lineage>
</organism>
<dbReference type="EMBL" id="FOAF01000001">
    <property type="protein sequence ID" value="SEL03341.1"/>
    <property type="molecule type" value="Genomic_DNA"/>
</dbReference>
<keyword evidence="2" id="KW-0472">Membrane</keyword>
<accession>A0A1H7LWM5</accession>
<keyword evidence="2" id="KW-1133">Transmembrane helix</keyword>
<proteinExistence type="predicted"/>
<dbReference type="SUPFAM" id="SSF74653">
    <property type="entry name" value="TolA/TonB C-terminal domain"/>
    <property type="match status" value="1"/>
</dbReference>
<feature type="region of interest" description="Disordered" evidence="1">
    <location>
        <begin position="118"/>
        <end position="179"/>
    </location>
</feature>
<dbReference type="RefSeq" id="WP_139202238.1">
    <property type="nucleotide sequence ID" value="NZ_FOAF01000001.1"/>
</dbReference>
<dbReference type="Proteomes" id="UP000199421">
    <property type="component" value="Unassembled WGS sequence"/>
</dbReference>
<evidence type="ECO:0000256" key="2">
    <source>
        <dbReference type="SAM" id="Phobius"/>
    </source>
</evidence>
<protein>
    <submittedName>
        <fullName evidence="3">CarboxypepD_reg-like domain-containing protein</fullName>
    </submittedName>
</protein>